<name>A0AAE3TER9_9BACT</name>
<dbReference type="AlphaFoldDB" id="A0AAE3TER9"/>
<comment type="caution">
    <text evidence="4">The sequence shown here is derived from an EMBL/GenBank/DDBJ whole genome shotgun (WGS) entry which is preliminary data.</text>
</comment>
<dbReference type="EMBL" id="JARGDL010000015">
    <property type="protein sequence ID" value="MDF1612558.1"/>
    <property type="molecule type" value="Genomic_DNA"/>
</dbReference>
<feature type="signal peptide" evidence="2">
    <location>
        <begin position="1"/>
        <end position="20"/>
    </location>
</feature>
<sequence length="630" mass="70604">MKKIALLVSLMFLSFSVSFAQTYKVTFSVDMRIEINQERMASTDKVTVRGNFNDWGETDLTNDGSGVFSAVVDVPAAKLEAGTNKLFFKYFSHGAGIANGGWETLSDNRSAVVTGDKVLPTSFFNGGDYTKVATEVTFNVDMTLPIKTGFNPTSGKVYVAGNFTDWGTSAVEMTDPDGDKVYSVKVSKTSAGADIKSGDLLIYKFIYSVNTPSNGTWESINEGTDYFGGDKNRIYGVVDGANTVTRFWNNKNPNVEIKDGVISFSVDMSVLERLKVYDPANDVLQIRGGFNGWSDTDKERSVMQQDFLRPSNWFLLVQFLKTEVPSTQEYKYYVVLKNPGIWTDGWERPLSMGGGNRTVTFKGLPNQEEPKAYYDDVHPAFIIPEGTSVSIKFRVDMKDAFDPTKIAIPMKAEDKLYWIAEQPLFARIMGWVDKDEMTEFEMKDPDGDKIYEGTLTVKGPAFNAFEYRYGIQRAADNSWKIEEAGFGKNAYRVRYIPQTGPSKFTQPYTAPNDKWTDKADKSDQVESWPAGLSDIRDLENGLPTNYSLEQNYPNPFNPTTTIRFAIPKDEMVSLKVYNVLGQEVSTLVNQNLKAGSYAFDFDASKLTSGVYFYTIQAGKFNETRKMLLLK</sequence>
<reference evidence="4" key="1">
    <citation type="submission" date="2023-03" db="EMBL/GenBank/DDBJ databases">
        <title>Stygiobacter electus gen. nov., sp. nov., facultatively anaerobic thermotolerant bacterium of the class Ignavibacteria from a well of Yessentuki mineral water deposit.</title>
        <authorList>
            <person name="Podosokorskaya O.A."/>
            <person name="Elcheninov A.G."/>
            <person name="Petrova N.F."/>
            <person name="Zavarzina D.G."/>
            <person name="Kublanov I.V."/>
            <person name="Merkel A.Y."/>
        </authorList>
    </citation>
    <scope>NUCLEOTIDE SEQUENCE</scope>
    <source>
        <strain evidence="4">09-Me</strain>
    </source>
</reference>
<dbReference type="InterPro" id="IPR026444">
    <property type="entry name" value="Secre_tail"/>
</dbReference>
<evidence type="ECO:0000256" key="1">
    <source>
        <dbReference type="SAM" id="MobiDB-lite"/>
    </source>
</evidence>
<dbReference type="InterPro" id="IPR013783">
    <property type="entry name" value="Ig-like_fold"/>
</dbReference>
<evidence type="ECO:0000256" key="2">
    <source>
        <dbReference type="SAM" id="SignalP"/>
    </source>
</evidence>
<feature type="domain" description="Secretion system C-terminal sorting" evidence="3">
    <location>
        <begin position="552"/>
        <end position="626"/>
    </location>
</feature>
<keyword evidence="5" id="KW-1185">Reference proteome</keyword>
<dbReference type="Proteomes" id="UP001221302">
    <property type="component" value="Unassembled WGS sequence"/>
</dbReference>
<evidence type="ECO:0000259" key="3">
    <source>
        <dbReference type="Pfam" id="PF18962"/>
    </source>
</evidence>
<dbReference type="Gene3D" id="2.60.40.10">
    <property type="entry name" value="Immunoglobulins"/>
    <property type="match status" value="2"/>
</dbReference>
<dbReference type="Pfam" id="PF18962">
    <property type="entry name" value="Por_Secre_tail"/>
    <property type="match status" value="1"/>
</dbReference>
<feature type="chain" id="PRO_5042052447" evidence="2">
    <location>
        <begin position="21"/>
        <end position="630"/>
    </location>
</feature>
<dbReference type="NCBIfam" id="TIGR04183">
    <property type="entry name" value="Por_Secre_tail"/>
    <property type="match status" value="1"/>
</dbReference>
<feature type="region of interest" description="Disordered" evidence="1">
    <location>
        <begin position="502"/>
        <end position="521"/>
    </location>
</feature>
<gene>
    <name evidence="4" type="ORF">P0M35_10380</name>
</gene>
<keyword evidence="2" id="KW-0732">Signal</keyword>
<evidence type="ECO:0000313" key="4">
    <source>
        <dbReference type="EMBL" id="MDF1612558.1"/>
    </source>
</evidence>
<evidence type="ECO:0000313" key="5">
    <source>
        <dbReference type="Proteomes" id="UP001221302"/>
    </source>
</evidence>
<organism evidence="4 5">
    <name type="scientific">Stygiobacter electus</name>
    <dbReference type="NCBI Taxonomy" id="3032292"/>
    <lineage>
        <taxon>Bacteria</taxon>
        <taxon>Pseudomonadati</taxon>
        <taxon>Ignavibacteriota</taxon>
        <taxon>Ignavibacteria</taxon>
        <taxon>Ignavibacteriales</taxon>
        <taxon>Melioribacteraceae</taxon>
        <taxon>Stygiobacter</taxon>
    </lineage>
</organism>
<dbReference type="Gene3D" id="2.60.40.4070">
    <property type="match status" value="1"/>
</dbReference>
<protein>
    <submittedName>
        <fullName evidence="4">T9SS type A sorting domain-containing protein</fullName>
    </submittedName>
</protein>
<proteinExistence type="predicted"/>
<dbReference type="RefSeq" id="WP_321536329.1">
    <property type="nucleotide sequence ID" value="NZ_JARGDL010000015.1"/>
</dbReference>
<accession>A0AAE3TER9</accession>